<dbReference type="Pfam" id="PF07690">
    <property type="entry name" value="MFS_1"/>
    <property type="match status" value="1"/>
</dbReference>
<name>A0A642UYF8_DIURU</name>
<dbReference type="OMA" id="GNVGCAK"/>
<evidence type="ECO:0000256" key="1">
    <source>
        <dbReference type="ARBA" id="ARBA00004141"/>
    </source>
</evidence>
<dbReference type="AlphaFoldDB" id="A0A642UYF8"/>
<feature type="transmembrane region" description="Helical" evidence="5">
    <location>
        <begin position="218"/>
        <end position="237"/>
    </location>
</feature>
<evidence type="ECO:0000313" key="8">
    <source>
        <dbReference type="Proteomes" id="UP000449547"/>
    </source>
</evidence>
<keyword evidence="8" id="KW-1185">Reference proteome</keyword>
<feature type="transmembrane region" description="Helical" evidence="5">
    <location>
        <begin position="427"/>
        <end position="446"/>
    </location>
</feature>
<sequence>MEASLEKDDKAGLDHHTDEVGSDISSAHYQYLVHRHGTAHLDPLPQPSDGDPLNWPSFQKWLQLSMVAFHGFFSTFQASGQVPGFEQFSEDMGVTIERASYLTSAQIVIIGWMPWVWLPIMNRYGRHKLLMVSVLGSMAFNIGSVFATSDYGTLMALRCLSAFFISPGIAVGGAVVKETTFAHQRASRSGVWALSVNIGTIAGPIFMGFVMQRIATKWIYVVFSATNFAQFVAYLIFGRETLYDPKSQVIAPLGVWSKAWWTLKPVRDDNPVTIAKILAPAKLFLNWQVFLCAIVNCVCFTYVNIAPNVDLPQIFVHKFQMGPQALGLCFIAFLIGFIVGEHTGYLSDWLMKKSKNPNPRQRLWLTYPGFTTAIVGLVVFGVQVQNLHTFNISPLVGLVIGSFGLQMITTTLIAYCIDLVPSQASEVALFLTAIRQTHAFVGPFYFPPMFASMGYLGAFGLMAGLVGVVWLPIIALHILYPKIHHQ</sequence>
<evidence type="ECO:0000256" key="2">
    <source>
        <dbReference type="ARBA" id="ARBA00022692"/>
    </source>
</evidence>
<dbReference type="Proteomes" id="UP000449547">
    <property type="component" value="Unassembled WGS sequence"/>
</dbReference>
<evidence type="ECO:0000256" key="4">
    <source>
        <dbReference type="ARBA" id="ARBA00023136"/>
    </source>
</evidence>
<dbReference type="PANTHER" id="PTHR23502">
    <property type="entry name" value="MAJOR FACILITATOR SUPERFAMILY"/>
    <property type="match status" value="1"/>
</dbReference>
<evidence type="ECO:0000313" key="7">
    <source>
        <dbReference type="EMBL" id="KAA8907938.1"/>
    </source>
</evidence>
<evidence type="ECO:0000256" key="3">
    <source>
        <dbReference type="ARBA" id="ARBA00022989"/>
    </source>
</evidence>
<comment type="caution">
    <text evidence="7">The sequence shown here is derived from an EMBL/GenBank/DDBJ whole genome shotgun (WGS) entry which is preliminary data.</text>
</comment>
<dbReference type="RefSeq" id="XP_034014870.1">
    <property type="nucleotide sequence ID" value="XM_034156246.1"/>
</dbReference>
<comment type="subcellular location">
    <subcellularLocation>
        <location evidence="1">Membrane</location>
        <topology evidence="1">Multi-pass membrane protein</topology>
    </subcellularLocation>
</comment>
<feature type="transmembrane region" description="Helical" evidence="5">
    <location>
        <begin position="189"/>
        <end position="212"/>
    </location>
</feature>
<feature type="transmembrane region" description="Helical" evidence="5">
    <location>
        <begin position="395"/>
        <end position="415"/>
    </location>
</feature>
<feature type="transmembrane region" description="Helical" evidence="5">
    <location>
        <begin position="129"/>
        <end position="149"/>
    </location>
</feature>
<feature type="transmembrane region" description="Helical" evidence="5">
    <location>
        <begin position="364"/>
        <end position="383"/>
    </location>
</feature>
<keyword evidence="2 5" id="KW-0812">Transmembrane</keyword>
<dbReference type="Gene3D" id="1.20.1250.20">
    <property type="entry name" value="MFS general substrate transporter like domains"/>
    <property type="match status" value="1"/>
</dbReference>
<dbReference type="GO" id="GO:0022857">
    <property type="term" value="F:transmembrane transporter activity"/>
    <property type="evidence" value="ECO:0007669"/>
    <property type="project" value="InterPro"/>
</dbReference>
<feature type="transmembrane region" description="Helical" evidence="5">
    <location>
        <begin position="155"/>
        <end position="177"/>
    </location>
</feature>
<dbReference type="InterPro" id="IPR011701">
    <property type="entry name" value="MFS"/>
</dbReference>
<evidence type="ECO:0000259" key="6">
    <source>
        <dbReference type="PROSITE" id="PS50850"/>
    </source>
</evidence>
<feature type="transmembrane region" description="Helical" evidence="5">
    <location>
        <begin position="325"/>
        <end position="343"/>
    </location>
</feature>
<reference evidence="7 8" key="1">
    <citation type="submission" date="2019-07" db="EMBL/GenBank/DDBJ databases">
        <title>Genome assembly of two rare yeast pathogens: Diutina rugosa and Trichomonascus ciferrii.</title>
        <authorList>
            <person name="Mixao V."/>
            <person name="Saus E."/>
            <person name="Hansen A."/>
            <person name="Lass-Flor C."/>
            <person name="Gabaldon T."/>
        </authorList>
    </citation>
    <scope>NUCLEOTIDE SEQUENCE [LARGE SCALE GENOMIC DNA]</scope>
    <source>
        <strain evidence="7 8">CBS 613</strain>
    </source>
</reference>
<gene>
    <name evidence="7" type="ORF">DIURU_000348</name>
</gene>
<feature type="domain" description="Major facilitator superfamily (MFS) profile" evidence="6">
    <location>
        <begin position="63"/>
        <end position="484"/>
    </location>
</feature>
<dbReference type="PANTHER" id="PTHR23502:SF2">
    <property type="entry name" value="TRANSPORTER, PUTATIVE (AFU_ORTHOLOGUE AFUA_2G08910)-RELATED"/>
    <property type="match status" value="1"/>
</dbReference>
<dbReference type="InterPro" id="IPR020846">
    <property type="entry name" value="MFS_dom"/>
</dbReference>
<keyword evidence="3 5" id="KW-1133">Transmembrane helix</keyword>
<dbReference type="SUPFAM" id="SSF103473">
    <property type="entry name" value="MFS general substrate transporter"/>
    <property type="match status" value="1"/>
</dbReference>
<proteinExistence type="predicted"/>
<dbReference type="VEuPathDB" id="FungiDB:DIURU_000348"/>
<dbReference type="EMBL" id="SWFT01000018">
    <property type="protein sequence ID" value="KAA8907938.1"/>
    <property type="molecule type" value="Genomic_DNA"/>
</dbReference>
<feature type="transmembrane region" description="Helical" evidence="5">
    <location>
        <begin position="284"/>
        <end position="305"/>
    </location>
</feature>
<organism evidence="7 8">
    <name type="scientific">Diutina rugosa</name>
    <name type="common">Yeast</name>
    <name type="synonym">Candida rugosa</name>
    <dbReference type="NCBI Taxonomy" id="5481"/>
    <lineage>
        <taxon>Eukaryota</taxon>
        <taxon>Fungi</taxon>
        <taxon>Dikarya</taxon>
        <taxon>Ascomycota</taxon>
        <taxon>Saccharomycotina</taxon>
        <taxon>Pichiomycetes</taxon>
        <taxon>Debaryomycetaceae</taxon>
        <taxon>Diutina</taxon>
    </lineage>
</organism>
<dbReference type="GeneID" id="54779001"/>
<keyword evidence="4 5" id="KW-0472">Membrane</keyword>
<protein>
    <recommendedName>
        <fullName evidence="6">Major facilitator superfamily (MFS) profile domain-containing protein</fullName>
    </recommendedName>
</protein>
<dbReference type="GO" id="GO:0005886">
    <property type="term" value="C:plasma membrane"/>
    <property type="evidence" value="ECO:0007669"/>
    <property type="project" value="TreeGrafter"/>
</dbReference>
<feature type="transmembrane region" description="Helical" evidence="5">
    <location>
        <begin position="458"/>
        <end position="480"/>
    </location>
</feature>
<accession>A0A642UYF8</accession>
<dbReference type="PROSITE" id="PS50850">
    <property type="entry name" value="MFS"/>
    <property type="match status" value="1"/>
</dbReference>
<evidence type="ECO:0000256" key="5">
    <source>
        <dbReference type="SAM" id="Phobius"/>
    </source>
</evidence>
<dbReference type="OrthoDB" id="5215911at2759"/>
<dbReference type="InterPro" id="IPR036259">
    <property type="entry name" value="MFS_trans_sf"/>
</dbReference>